<evidence type="ECO:0000313" key="7">
    <source>
        <dbReference type="EMBL" id="NMN98920.1"/>
    </source>
</evidence>
<name>A0A848KRL0_9NOCA</name>
<dbReference type="AlphaFoldDB" id="A0A848KRL0"/>
<dbReference type="PANTHER" id="PTHR42913">
    <property type="entry name" value="APOPTOSIS-INDUCING FACTOR 1"/>
    <property type="match status" value="1"/>
</dbReference>
<evidence type="ECO:0000256" key="5">
    <source>
        <dbReference type="ARBA" id="ARBA00023002"/>
    </source>
</evidence>
<organism evidence="7 8">
    <name type="scientific">Antrihabitans stalactiti</name>
    <dbReference type="NCBI Taxonomy" id="2584121"/>
    <lineage>
        <taxon>Bacteria</taxon>
        <taxon>Bacillati</taxon>
        <taxon>Actinomycetota</taxon>
        <taxon>Actinomycetes</taxon>
        <taxon>Mycobacteriales</taxon>
        <taxon>Nocardiaceae</taxon>
        <taxon>Antrihabitans</taxon>
    </lineage>
</organism>
<dbReference type="Proteomes" id="UP000535543">
    <property type="component" value="Unassembled WGS sequence"/>
</dbReference>
<dbReference type="Gene3D" id="3.50.50.100">
    <property type="match status" value="1"/>
</dbReference>
<dbReference type="PRINTS" id="PR00368">
    <property type="entry name" value="FADPNR"/>
</dbReference>
<comment type="cofactor">
    <cofactor evidence="1">
        <name>FAD</name>
        <dbReference type="ChEBI" id="CHEBI:57692"/>
    </cofactor>
</comment>
<keyword evidence="5" id="KW-0560">Oxidoreductase</keyword>
<gene>
    <name evidence="7" type="ORF">FGL95_28185</name>
</gene>
<sequence>MHHVVIAGAGLAGVACAHELGRKGFDVHLIDRNDYHQFQPLLYQIATSQLPAEDVARPLAAIFAKLPNVRVVQDEIIGMDLAARSVTVRSGAEYVSDYLVLAAGACANFFGTPGAEQHSFPLYSVADAERLRRHVRGVLEGTAGSTDVVVVGGGPTGVETAGAFAELFKALRTMKHRGGEAEVHLVNHGKALLAPFSERSHVYAFDKLTAHGVNVKLGVGVTSVGADGVQLSDGSTLTTQTAIWAGGESASPIAHGCGPTTGRGGRLDAAADLTIEGYPGVYAIGDVANIPGPDGAPLPQLGSVAQQSGVWAAHNIEREAAGHNRKPFHYKDKGIMAMIGRGAAIAEVGAHRHQLEGPLAFAAWLGVHASLLSGAHSKVDAFMSWAWDYFDRDHAAIVECHGDPKRIVWGDDRKPTIDAAASS</sequence>
<dbReference type="InterPro" id="IPR023753">
    <property type="entry name" value="FAD/NAD-binding_dom"/>
</dbReference>
<dbReference type="RefSeq" id="WP_169593696.1">
    <property type="nucleotide sequence ID" value="NZ_VCQU01000013.1"/>
</dbReference>
<keyword evidence="8" id="KW-1185">Reference proteome</keyword>
<dbReference type="GO" id="GO:0003955">
    <property type="term" value="F:NAD(P)H dehydrogenase (quinone) activity"/>
    <property type="evidence" value="ECO:0007669"/>
    <property type="project" value="TreeGrafter"/>
</dbReference>
<proteinExistence type="inferred from homology"/>
<dbReference type="Pfam" id="PF07992">
    <property type="entry name" value="Pyr_redox_2"/>
    <property type="match status" value="1"/>
</dbReference>
<dbReference type="PRINTS" id="PR00411">
    <property type="entry name" value="PNDRDTASEI"/>
</dbReference>
<dbReference type="InterPro" id="IPR036188">
    <property type="entry name" value="FAD/NAD-bd_sf"/>
</dbReference>
<comment type="similarity">
    <text evidence="2">Belongs to the NADH dehydrogenase family.</text>
</comment>
<dbReference type="EMBL" id="VCQU01000013">
    <property type="protein sequence ID" value="NMN98920.1"/>
    <property type="molecule type" value="Genomic_DNA"/>
</dbReference>
<evidence type="ECO:0000256" key="2">
    <source>
        <dbReference type="ARBA" id="ARBA00005272"/>
    </source>
</evidence>
<accession>A0A848KRL0</accession>
<evidence type="ECO:0000313" key="8">
    <source>
        <dbReference type="Proteomes" id="UP000535543"/>
    </source>
</evidence>
<feature type="domain" description="FAD/NAD(P)-binding" evidence="6">
    <location>
        <begin position="3"/>
        <end position="309"/>
    </location>
</feature>
<protein>
    <submittedName>
        <fullName evidence="7">NAD(P)/FAD-dependent oxidoreductase</fullName>
    </submittedName>
</protein>
<evidence type="ECO:0000256" key="3">
    <source>
        <dbReference type="ARBA" id="ARBA00022630"/>
    </source>
</evidence>
<evidence type="ECO:0000256" key="4">
    <source>
        <dbReference type="ARBA" id="ARBA00022827"/>
    </source>
</evidence>
<evidence type="ECO:0000259" key="6">
    <source>
        <dbReference type="Pfam" id="PF07992"/>
    </source>
</evidence>
<keyword evidence="3" id="KW-0285">Flavoprotein</keyword>
<evidence type="ECO:0000256" key="1">
    <source>
        <dbReference type="ARBA" id="ARBA00001974"/>
    </source>
</evidence>
<comment type="caution">
    <text evidence="7">The sequence shown here is derived from an EMBL/GenBank/DDBJ whole genome shotgun (WGS) entry which is preliminary data.</text>
</comment>
<keyword evidence="4" id="KW-0274">FAD</keyword>
<dbReference type="PANTHER" id="PTHR42913:SF3">
    <property type="entry name" value="64 KDA MITOCHONDRIAL NADH DEHYDROGENASE (EUROFUNG)"/>
    <property type="match status" value="1"/>
</dbReference>
<reference evidence="7 8" key="1">
    <citation type="submission" date="2019-05" db="EMBL/GenBank/DDBJ databases">
        <authorList>
            <person name="Lee S.D."/>
        </authorList>
    </citation>
    <scope>NUCLEOTIDE SEQUENCE [LARGE SCALE GENOMIC DNA]</scope>
    <source>
        <strain evidence="7 8">YC2-7</strain>
    </source>
</reference>
<reference evidence="7 8" key="2">
    <citation type="submission" date="2020-06" db="EMBL/GenBank/DDBJ databases">
        <title>Antribacter stalactiti gen. nov., sp. nov., a new member of the family Nacardiaceae isolated from a cave.</title>
        <authorList>
            <person name="Kim I.S."/>
        </authorList>
    </citation>
    <scope>NUCLEOTIDE SEQUENCE [LARGE SCALE GENOMIC DNA]</scope>
    <source>
        <strain evidence="7 8">YC2-7</strain>
    </source>
</reference>
<dbReference type="GO" id="GO:0019646">
    <property type="term" value="P:aerobic electron transport chain"/>
    <property type="evidence" value="ECO:0007669"/>
    <property type="project" value="TreeGrafter"/>
</dbReference>
<dbReference type="SUPFAM" id="SSF51905">
    <property type="entry name" value="FAD/NAD(P)-binding domain"/>
    <property type="match status" value="2"/>
</dbReference>
<dbReference type="InterPro" id="IPR051169">
    <property type="entry name" value="NADH-Q_oxidoreductase"/>
</dbReference>